<dbReference type="Pfam" id="PF13524">
    <property type="entry name" value="Glyco_trans_1_2"/>
    <property type="match status" value="1"/>
</dbReference>
<keyword evidence="3" id="KW-1185">Reference proteome</keyword>
<dbReference type="HOGENOM" id="CLU_675743_0_0_0"/>
<name>W0DFK2_9AQUI</name>
<dbReference type="Proteomes" id="UP000018914">
    <property type="component" value="Chromosome"/>
</dbReference>
<dbReference type="InterPro" id="IPR055259">
    <property type="entry name" value="YkvP/CgeB_Glyco_trans-like"/>
</dbReference>
<protein>
    <recommendedName>
        <fullName evidence="1">Spore protein YkvP/CgeB glycosyl transferase-like domain-containing protein</fullName>
    </recommendedName>
</protein>
<organism evidence="3">
    <name type="scientific">Thermocrinis ruber</name>
    <dbReference type="NCBI Taxonomy" id="75906"/>
    <lineage>
        <taxon>Bacteria</taxon>
        <taxon>Pseudomonadati</taxon>
        <taxon>Aquificota</taxon>
        <taxon>Aquificia</taxon>
        <taxon>Aquificales</taxon>
        <taxon>Aquificaceae</taxon>
        <taxon>Thermocrinis</taxon>
    </lineage>
</organism>
<dbReference type="OrthoDB" id="9259at2"/>
<dbReference type="RefSeq" id="WP_025305780.1">
    <property type="nucleotide sequence ID" value="NZ_CP007028.1"/>
</dbReference>
<dbReference type="STRING" id="75906.THERU_02900"/>
<dbReference type="KEGG" id="trd:THERU_02900"/>
<proteinExistence type="predicted"/>
<evidence type="ECO:0000313" key="2">
    <source>
        <dbReference type="EMBL" id="AHE95803.1"/>
    </source>
</evidence>
<dbReference type="SUPFAM" id="SSF53756">
    <property type="entry name" value="UDP-Glycosyltransferase/glycogen phosphorylase"/>
    <property type="match status" value="1"/>
</dbReference>
<accession>W0DFK2</accession>
<sequence>MRIAFLKVGEYEGTLRHFKAFAGRFRERGAEVLELDIGQGDLNDRVKELMDFGPMFCVDLNANGVITVSQEDKRLALSDAMGFVHVSIFADEPLFNFAPLLDMRNANNFLPVVCDLKYADSLAFLGIKQPPSYITPFLDPSQMKEPTQDREISLAFFGPVIDPNIIAGQVVENYRQEFLGIFFEVGEFLFRNPEVHVLQAHDYILSMFNPALQEEYAKWREENPKDFLNFLNLISIYATAKKRWFLLSFLDGMELKVFGEIQGTPFEGHEAVVPKDWTELLELLGKSQLVITSYPHSVPTGVGFSPLEIAYMGCALMVDYRATLPGFFVPEEEVITYLPLDRAEIEEKVLFYLENPDKALEIGTRARQKIFERYTFEDRADFLYDLFSNILANAQQVQ</sequence>
<dbReference type="Gene3D" id="3.40.50.2000">
    <property type="entry name" value="Glycogen Phosphorylase B"/>
    <property type="match status" value="1"/>
</dbReference>
<feature type="domain" description="Spore protein YkvP/CgeB glycosyl transferase-like" evidence="1">
    <location>
        <begin position="244"/>
        <end position="383"/>
    </location>
</feature>
<dbReference type="EMBL" id="CP007028">
    <property type="protein sequence ID" value="AHE95803.1"/>
    <property type="molecule type" value="Genomic_DNA"/>
</dbReference>
<evidence type="ECO:0000259" key="1">
    <source>
        <dbReference type="Pfam" id="PF13524"/>
    </source>
</evidence>
<reference evidence="2 3" key="1">
    <citation type="submission" date="2013-12" db="EMBL/GenBank/DDBJ databases">
        <authorList>
            <consortium name="DOE Joint Genome Institute"/>
            <person name="Eisen J."/>
            <person name="Huntemann M."/>
            <person name="Han J."/>
            <person name="Chen A."/>
            <person name="Kyrpides N."/>
            <person name="Mavromatis K."/>
            <person name="Markowitz V."/>
            <person name="Palaniappan K."/>
            <person name="Ivanova N."/>
            <person name="Schaumberg A."/>
            <person name="Pati A."/>
            <person name="Liolios K."/>
            <person name="Nordberg H.P."/>
            <person name="Cantor M.N."/>
            <person name="Hua S.X."/>
            <person name="Woyke T."/>
        </authorList>
    </citation>
    <scope>NUCLEOTIDE SEQUENCE [LARGE SCALE GENOMIC DNA]</scope>
    <source>
        <strain evidence="2 3">DSM 23557</strain>
    </source>
</reference>
<evidence type="ECO:0000313" key="3">
    <source>
        <dbReference type="Proteomes" id="UP000018914"/>
    </source>
</evidence>
<dbReference type="eggNOG" id="COG4641">
    <property type="taxonomic scope" value="Bacteria"/>
</dbReference>
<dbReference type="AlphaFoldDB" id="W0DFK2"/>
<gene>
    <name evidence="2" type="ORF">THERU_02900</name>
</gene>